<dbReference type="PANTHER" id="PTHR37984:SF5">
    <property type="entry name" value="PROTEIN NYNRIN-LIKE"/>
    <property type="match status" value="1"/>
</dbReference>
<dbReference type="SUPFAM" id="SSF56672">
    <property type="entry name" value="DNA/RNA polymerases"/>
    <property type="match status" value="1"/>
</dbReference>
<dbReference type="GO" id="GO:0003964">
    <property type="term" value="F:RNA-directed DNA polymerase activity"/>
    <property type="evidence" value="ECO:0007669"/>
    <property type="project" value="UniProtKB-EC"/>
</dbReference>
<dbReference type="InterPro" id="IPR050951">
    <property type="entry name" value="Retrovirus_Pol_polyprotein"/>
</dbReference>
<dbReference type="EC" id="2.7.7.49" evidence="1"/>
<gene>
    <name evidence="4" type="primary">YG31B</name>
</gene>
<reference evidence="4" key="1">
    <citation type="submission" date="2013-07" db="EMBL/GenBank/DDBJ databases">
        <title>Midgut Transcriptome Profiling of Anoplphora glabripennis, a Lignocellulose Degrading, Wood-Boring Cerambycid.</title>
        <authorList>
            <person name="Scully E.D."/>
            <person name="Hoover K."/>
            <person name="Carlson J.E."/>
            <person name="Tien M."/>
            <person name="Geib S.M."/>
        </authorList>
    </citation>
    <scope>NUCLEOTIDE SEQUENCE</scope>
</reference>
<dbReference type="Pfam" id="PF17919">
    <property type="entry name" value="RT_RNaseH_2"/>
    <property type="match status" value="1"/>
</dbReference>
<dbReference type="EMBL" id="GALX01006588">
    <property type="protein sequence ID" value="JAB61878.1"/>
    <property type="molecule type" value="Transcribed_RNA"/>
</dbReference>
<dbReference type="InterPro" id="IPR043128">
    <property type="entry name" value="Rev_trsase/Diguanyl_cyclase"/>
</dbReference>
<feature type="non-terminal residue" evidence="4">
    <location>
        <position position="1"/>
    </location>
</feature>
<accession>V5GNH5</accession>
<evidence type="ECO:0000259" key="3">
    <source>
        <dbReference type="Pfam" id="PF17919"/>
    </source>
</evidence>
<organism evidence="4">
    <name type="scientific">Anoplophora glabripennis</name>
    <name type="common">Asian longhorn beetle</name>
    <name type="synonym">Anoplophora nobilis</name>
    <dbReference type="NCBI Taxonomy" id="217634"/>
    <lineage>
        <taxon>Eukaryota</taxon>
        <taxon>Metazoa</taxon>
        <taxon>Ecdysozoa</taxon>
        <taxon>Arthropoda</taxon>
        <taxon>Hexapoda</taxon>
        <taxon>Insecta</taxon>
        <taxon>Pterygota</taxon>
        <taxon>Neoptera</taxon>
        <taxon>Endopterygota</taxon>
        <taxon>Coleoptera</taxon>
        <taxon>Polyphaga</taxon>
        <taxon>Cucujiformia</taxon>
        <taxon>Chrysomeloidea</taxon>
        <taxon>Cerambycidae</taxon>
        <taxon>Lamiinae</taxon>
        <taxon>Lamiini</taxon>
        <taxon>Anoplophora</taxon>
    </lineage>
</organism>
<name>V5GNH5_ANOGL</name>
<dbReference type="FunFam" id="3.30.70.270:FF:000020">
    <property type="entry name" value="Transposon Tf2-6 polyprotein-like Protein"/>
    <property type="match status" value="1"/>
</dbReference>
<evidence type="ECO:0000256" key="2">
    <source>
        <dbReference type="ARBA" id="ARBA00023268"/>
    </source>
</evidence>
<sequence>SLQNVHDVRKFLGLTSYFRKYIKDFAKKAKPLTLLTKSATSWTWKEPQEKAFILLKNELSQGPVLALYDPALETQLHTDASMDGFGAVLLQKQTDGNLKAVAYMSQQTSACESSYHSYEL</sequence>
<feature type="domain" description="Reverse transcriptase/retrotransposon-derived protein RNase H-like" evidence="3">
    <location>
        <begin position="44"/>
        <end position="119"/>
    </location>
</feature>
<evidence type="ECO:0000313" key="4">
    <source>
        <dbReference type="EMBL" id="JAB61878.1"/>
    </source>
</evidence>
<dbReference type="Gene3D" id="3.30.70.270">
    <property type="match status" value="1"/>
</dbReference>
<dbReference type="InterPro" id="IPR041577">
    <property type="entry name" value="RT_RNaseH_2"/>
</dbReference>
<dbReference type="AlphaFoldDB" id="V5GNH5"/>
<protein>
    <recommendedName>
        <fullName evidence="1">RNA-directed DNA polymerase</fullName>
        <ecNumber evidence="1">2.7.7.49</ecNumber>
    </recommendedName>
</protein>
<dbReference type="PANTHER" id="PTHR37984">
    <property type="entry name" value="PROTEIN CBG26694"/>
    <property type="match status" value="1"/>
</dbReference>
<dbReference type="InterPro" id="IPR043502">
    <property type="entry name" value="DNA/RNA_pol_sf"/>
</dbReference>
<evidence type="ECO:0000256" key="1">
    <source>
        <dbReference type="ARBA" id="ARBA00012493"/>
    </source>
</evidence>
<proteinExistence type="predicted"/>
<keyword evidence="2" id="KW-0511">Multifunctional enzyme</keyword>